<comment type="similarity">
    <text evidence="8">Belongs to the ABC transporter superfamily. Macrolide exporter (TC 3.A.1.122) family.</text>
</comment>
<dbReference type="PANTHER" id="PTHR24220">
    <property type="entry name" value="IMPORT ATP-BINDING PROTEIN"/>
    <property type="match status" value="1"/>
</dbReference>
<proteinExistence type="inferred from homology"/>
<dbReference type="FunFam" id="3.40.50.300:FF:000032">
    <property type="entry name" value="Export ABC transporter ATP-binding protein"/>
    <property type="match status" value="1"/>
</dbReference>
<organism evidence="10 11">
    <name type="scientific">Pseudomonas abietaniphila</name>
    <dbReference type="NCBI Taxonomy" id="89065"/>
    <lineage>
        <taxon>Bacteria</taxon>
        <taxon>Pseudomonadati</taxon>
        <taxon>Pseudomonadota</taxon>
        <taxon>Gammaproteobacteria</taxon>
        <taxon>Pseudomonadales</taxon>
        <taxon>Pseudomonadaceae</taxon>
        <taxon>Pseudomonas</taxon>
    </lineage>
</organism>
<dbReference type="OrthoDB" id="9783924at2"/>
<dbReference type="RefSeq" id="WP_074753044.1">
    <property type="nucleotide sequence ID" value="NZ_FNCO01000006.1"/>
</dbReference>
<dbReference type="PROSITE" id="PS50893">
    <property type="entry name" value="ABC_TRANSPORTER_2"/>
    <property type="match status" value="1"/>
</dbReference>
<evidence type="ECO:0000256" key="5">
    <source>
        <dbReference type="ARBA" id="ARBA00022741"/>
    </source>
</evidence>
<gene>
    <name evidence="10" type="ORF">SAMN05216605_106196</name>
</gene>
<dbReference type="CDD" id="cd03255">
    <property type="entry name" value="ABC_MJ0796_LolCDE_FtsE"/>
    <property type="match status" value="1"/>
</dbReference>
<keyword evidence="5" id="KW-0547">Nucleotide-binding</keyword>
<dbReference type="GO" id="GO:1902495">
    <property type="term" value="C:transmembrane transporter complex"/>
    <property type="evidence" value="ECO:0007669"/>
    <property type="project" value="UniProtKB-ARBA"/>
</dbReference>
<keyword evidence="4" id="KW-0812">Transmembrane</keyword>
<dbReference type="GO" id="GO:0005886">
    <property type="term" value="C:plasma membrane"/>
    <property type="evidence" value="ECO:0007669"/>
    <property type="project" value="UniProtKB-SubCell"/>
</dbReference>
<dbReference type="Gene3D" id="3.40.50.300">
    <property type="entry name" value="P-loop containing nucleotide triphosphate hydrolases"/>
    <property type="match status" value="1"/>
</dbReference>
<dbReference type="STRING" id="89065.SAMN05216605_106196"/>
<evidence type="ECO:0000313" key="11">
    <source>
        <dbReference type="Proteomes" id="UP000182894"/>
    </source>
</evidence>
<evidence type="ECO:0000313" key="10">
    <source>
        <dbReference type="EMBL" id="SDH42629.1"/>
    </source>
</evidence>
<keyword evidence="3" id="KW-1003">Cell membrane</keyword>
<comment type="subcellular location">
    <subcellularLocation>
        <location evidence="1">Cell inner membrane</location>
        <topology evidence="1">Multi-pass membrane protein</topology>
    </subcellularLocation>
</comment>
<dbReference type="GO" id="GO:0005524">
    <property type="term" value="F:ATP binding"/>
    <property type="evidence" value="ECO:0007669"/>
    <property type="project" value="UniProtKB-KW"/>
</dbReference>
<dbReference type="SUPFAM" id="SSF52540">
    <property type="entry name" value="P-loop containing nucleoside triphosphate hydrolases"/>
    <property type="match status" value="1"/>
</dbReference>
<name>A0A1G8CBA2_9PSED</name>
<dbReference type="InterPro" id="IPR017871">
    <property type="entry name" value="ABC_transporter-like_CS"/>
</dbReference>
<evidence type="ECO:0000256" key="4">
    <source>
        <dbReference type="ARBA" id="ARBA00022692"/>
    </source>
</evidence>
<evidence type="ECO:0000256" key="3">
    <source>
        <dbReference type="ARBA" id="ARBA00022475"/>
    </source>
</evidence>
<dbReference type="SMART" id="SM00382">
    <property type="entry name" value="AAA"/>
    <property type="match status" value="1"/>
</dbReference>
<dbReference type="GO" id="GO:0016887">
    <property type="term" value="F:ATP hydrolysis activity"/>
    <property type="evidence" value="ECO:0007669"/>
    <property type="project" value="InterPro"/>
</dbReference>
<keyword evidence="11" id="KW-1185">Reference proteome</keyword>
<dbReference type="InterPro" id="IPR015854">
    <property type="entry name" value="ABC_transpr_LolD-like"/>
</dbReference>
<dbReference type="EMBL" id="FNCO01000006">
    <property type="protein sequence ID" value="SDH42629.1"/>
    <property type="molecule type" value="Genomic_DNA"/>
</dbReference>
<dbReference type="PROSITE" id="PS00211">
    <property type="entry name" value="ABC_TRANSPORTER_1"/>
    <property type="match status" value="1"/>
</dbReference>
<dbReference type="Proteomes" id="UP000182894">
    <property type="component" value="Unassembled WGS sequence"/>
</dbReference>
<evidence type="ECO:0000256" key="1">
    <source>
        <dbReference type="ARBA" id="ARBA00004429"/>
    </source>
</evidence>
<reference evidence="11" key="1">
    <citation type="submission" date="2016-10" db="EMBL/GenBank/DDBJ databases">
        <authorList>
            <person name="Varghese N."/>
            <person name="Submissions S."/>
        </authorList>
    </citation>
    <scope>NUCLEOTIDE SEQUENCE [LARGE SCALE GENOMIC DNA]</scope>
    <source>
        <strain evidence="11">ATCC 700689</strain>
    </source>
</reference>
<sequence>MGEVSGDCLSALFKLRGVHQHYAQRASAVCGLDSVDFTLHRGDTCAVVGASGSGKSTLLNILGLLERPAGGQVEFFGHDVMTASADSLAQWRNRYLGFIFQSFNLLPRLSALDNVALPLLYRNHTRDAARALAAEHLQAVGLAHRAQHRPADLSGGQRQRVAIARALVGKPTLILADEPTGNLDQHCANDILELLLGLNHHHRVTLVMVTHDASLVQRFARRIEVTEGRLQERVEHVTA</sequence>
<dbReference type="InterPro" id="IPR003593">
    <property type="entry name" value="AAA+_ATPase"/>
</dbReference>
<dbReference type="GO" id="GO:0022857">
    <property type="term" value="F:transmembrane transporter activity"/>
    <property type="evidence" value="ECO:0007669"/>
    <property type="project" value="UniProtKB-ARBA"/>
</dbReference>
<evidence type="ECO:0000256" key="6">
    <source>
        <dbReference type="ARBA" id="ARBA00022840"/>
    </source>
</evidence>
<dbReference type="InterPro" id="IPR017911">
    <property type="entry name" value="MacB-like_ATP-bd"/>
</dbReference>
<dbReference type="Pfam" id="PF00005">
    <property type="entry name" value="ABC_tran"/>
    <property type="match status" value="1"/>
</dbReference>
<dbReference type="InterPro" id="IPR003439">
    <property type="entry name" value="ABC_transporter-like_ATP-bd"/>
</dbReference>
<keyword evidence="7" id="KW-0472">Membrane</keyword>
<keyword evidence="2" id="KW-0813">Transport</keyword>
<evidence type="ECO:0000256" key="7">
    <source>
        <dbReference type="ARBA" id="ARBA00023136"/>
    </source>
</evidence>
<feature type="domain" description="ABC transporter" evidence="9">
    <location>
        <begin position="13"/>
        <end position="238"/>
    </location>
</feature>
<dbReference type="PANTHER" id="PTHR24220:SF86">
    <property type="entry name" value="ABC TRANSPORTER ABCH.1"/>
    <property type="match status" value="1"/>
</dbReference>
<dbReference type="InterPro" id="IPR027417">
    <property type="entry name" value="P-loop_NTPase"/>
</dbReference>
<dbReference type="AlphaFoldDB" id="A0A1G8CBA2"/>
<evidence type="ECO:0000256" key="2">
    <source>
        <dbReference type="ARBA" id="ARBA00022448"/>
    </source>
</evidence>
<evidence type="ECO:0000259" key="9">
    <source>
        <dbReference type="PROSITE" id="PS50893"/>
    </source>
</evidence>
<evidence type="ECO:0000256" key="8">
    <source>
        <dbReference type="ARBA" id="ARBA00038388"/>
    </source>
</evidence>
<accession>A0A1G8CBA2</accession>
<keyword evidence="6 10" id="KW-0067">ATP-binding</keyword>
<protein>
    <submittedName>
        <fullName evidence="10">Putative ABC transport system ATP-binding protein</fullName>
    </submittedName>
</protein>